<proteinExistence type="predicted"/>
<feature type="transmembrane region" description="Helical" evidence="1">
    <location>
        <begin position="65"/>
        <end position="84"/>
    </location>
</feature>
<protein>
    <submittedName>
        <fullName evidence="2">Dual specificity phosphatase, catalytic domain</fullName>
    </submittedName>
</protein>
<reference evidence="2 3" key="1">
    <citation type="submission" date="2016-10" db="EMBL/GenBank/DDBJ databases">
        <authorList>
            <person name="Varghese N."/>
            <person name="Submissions S."/>
        </authorList>
    </citation>
    <scope>NUCLEOTIDE SEQUENCE [LARGE SCALE GENOMIC DNA]</scope>
    <source>
        <strain evidence="3">DSM 19823 / KCTC 23066 / CCTCC M 208030 / D25</strain>
    </source>
</reference>
<evidence type="ECO:0000313" key="2">
    <source>
        <dbReference type="EMBL" id="SER06596.1"/>
    </source>
</evidence>
<feature type="transmembrane region" description="Helical" evidence="1">
    <location>
        <begin position="140"/>
        <end position="159"/>
    </location>
</feature>
<gene>
    <name evidence="2" type="ORF">SAMN04488089_1096</name>
</gene>
<dbReference type="AlphaFoldDB" id="A0AAJ4W4J9"/>
<keyword evidence="3" id="KW-1185">Reference proteome</keyword>
<keyword evidence="1" id="KW-0812">Transmembrane</keyword>
<dbReference type="PANTHER" id="PTHR47216">
    <property type="match status" value="1"/>
</dbReference>
<dbReference type="Proteomes" id="UP000183496">
    <property type="component" value="Unassembled WGS sequence"/>
</dbReference>
<feature type="transmembrane region" description="Helical" evidence="1">
    <location>
        <begin position="280"/>
        <end position="296"/>
    </location>
</feature>
<organism evidence="2 3">
    <name type="scientific">Myroides profundi</name>
    <dbReference type="NCBI Taxonomy" id="480520"/>
    <lineage>
        <taxon>Bacteria</taxon>
        <taxon>Pseudomonadati</taxon>
        <taxon>Bacteroidota</taxon>
        <taxon>Flavobacteriia</taxon>
        <taxon>Flavobacteriales</taxon>
        <taxon>Flavobacteriaceae</taxon>
        <taxon>Myroides</taxon>
    </lineage>
</organism>
<feature type="transmembrane region" description="Helical" evidence="1">
    <location>
        <begin position="195"/>
        <end position="211"/>
    </location>
</feature>
<dbReference type="KEGG" id="mpw:MPR_2388"/>
<accession>A0AAJ4W4J9</accession>
<feature type="transmembrane region" description="Helical" evidence="1">
    <location>
        <begin position="26"/>
        <end position="45"/>
    </location>
</feature>
<evidence type="ECO:0000256" key="1">
    <source>
        <dbReference type="SAM" id="Phobius"/>
    </source>
</evidence>
<dbReference type="PANTHER" id="PTHR47216:SF4">
    <property type="entry name" value="OS01G0859400 PROTEIN"/>
    <property type="match status" value="1"/>
</dbReference>
<name>A0AAJ4W4J9_MYRPR</name>
<comment type="caution">
    <text evidence="2">The sequence shown here is derived from an EMBL/GenBank/DDBJ whole genome shotgun (WGS) entry which is preliminary data.</text>
</comment>
<feature type="transmembrane region" description="Helical" evidence="1">
    <location>
        <begin position="248"/>
        <end position="268"/>
    </location>
</feature>
<dbReference type="InterPro" id="IPR029021">
    <property type="entry name" value="Prot-tyrosine_phosphatase-like"/>
</dbReference>
<feature type="transmembrane region" description="Helical" evidence="1">
    <location>
        <begin position="223"/>
        <end position="242"/>
    </location>
</feature>
<evidence type="ECO:0000313" key="3">
    <source>
        <dbReference type="Proteomes" id="UP000183496"/>
    </source>
</evidence>
<feature type="transmembrane region" description="Helical" evidence="1">
    <location>
        <begin position="96"/>
        <end position="117"/>
    </location>
</feature>
<keyword evidence="1" id="KW-1133">Transmembrane helix</keyword>
<dbReference type="Gene3D" id="3.90.190.10">
    <property type="entry name" value="Protein tyrosine phosphatase superfamily"/>
    <property type="match status" value="1"/>
</dbReference>
<sequence>MYYAQKSKMAKEEITPTFKQRTKTMLLCYAVFIILYMMAQYYSVYRALDWSVTLAIDHYIPFIEWMIIPYSTSGLFFLLVFYWVDSIYQLRLLTKRMLAVTIVAFIGFIAFPIQFTVERPLHTVALFTPLFDFITTWDTHYNQAPSLHVAYAVVFMTVVEHTRRFKVFTKVFLHIWLVLVALSTLFVYQHHTIDLITAILVCLGTFIFLPNKEKALYLNIKKGLIYFVLATILLGIVCYSLEHYTSILLLWIATNLIYIGTAYIQNNIYFIKDKQGQISLWKYLALLPYITTYYILRRLNKVYYPVEVKEMIPQLYIGSLLSSKEASAHFDSSEVITYDLSAEMKENSYLLHHSAYHFYPLLDIGQANQEYIQRIVTNIINAYQNKKNNTVIYIHCAMGLSRSMTIAALVYAYYTDCTQKDAQTYIQSINQNAIFKL</sequence>
<dbReference type="SUPFAM" id="SSF52799">
    <property type="entry name" value="(Phosphotyrosine protein) phosphatases II"/>
    <property type="match status" value="1"/>
</dbReference>
<dbReference type="EMBL" id="FOFY01000009">
    <property type="protein sequence ID" value="SER06596.1"/>
    <property type="molecule type" value="Genomic_DNA"/>
</dbReference>
<feature type="transmembrane region" description="Helical" evidence="1">
    <location>
        <begin position="171"/>
        <end position="189"/>
    </location>
</feature>
<keyword evidence="1" id="KW-0472">Membrane</keyword>
<feature type="transmembrane region" description="Helical" evidence="1">
    <location>
        <begin position="392"/>
        <end position="414"/>
    </location>
</feature>